<evidence type="ECO:0000313" key="1">
    <source>
        <dbReference type="EMBL" id="KIE42277.1"/>
    </source>
</evidence>
<dbReference type="EMBL" id="JXBL01000001">
    <property type="protein sequence ID" value="KIE42277.1"/>
    <property type="molecule type" value="Genomic_DNA"/>
</dbReference>
<name>A0A0C1QNT3_9BACT</name>
<evidence type="ECO:0008006" key="3">
    <source>
        <dbReference type="Google" id="ProtNLM"/>
    </source>
</evidence>
<dbReference type="Pfam" id="PF12900">
    <property type="entry name" value="Pyridox_ox_2"/>
    <property type="match status" value="1"/>
</dbReference>
<dbReference type="AlphaFoldDB" id="A0A0C1QNT3"/>
<dbReference type="SUPFAM" id="SSF50475">
    <property type="entry name" value="FMN-binding split barrel"/>
    <property type="match status" value="1"/>
</dbReference>
<comment type="caution">
    <text evidence="1">The sequence shown here is derived from an EMBL/GenBank/DDBJ whole genome shotgun (WGS) entry which is preliminary data.</text>
</comment>
<organism evidence="1 2">
    <name type="scientific">Geobacter soli</name>
    <dbReference type="NCBI Taxonomy" id="1510391"/>
    <lineage>
        <taxon>Bacteria</taxon>
        <taxon>Pseudomonadati</taxon>
        <taxon>Thermodesulfobacteriota</taxon>
        <taxon>Desulfuromonadia</taxon>
        <taxon>Geobacterales</taxon>
        <taxon>Geobacteraceae</taxon>
        <taxon>Geobacter</taxon>
    </lineage>
</organism>
<dbReference type="PANTHER" id="PTHR34071:SF2">
    <property type="entry name" value="FLAVIN-NUCLEOTIDE-BINDING PROTEIN"/>
    <property type="match status" value="1"/>
</dbReference>
<reference evidence="1 2" key="1">
    <citation type="submission" date="2015-01" db="EMBL/GenBank/DDBJ databases">
        <title>Genome sequence of the anaerobic bacterium Geobacter soli GSS01, a dissimilatory Fe(III) reducer from soil.</title>
        <authorList>
            <person name="Yang G."/>
            <person name="Zhou S."/>
        </authorList>
    </citation>
    <scope>NUCLEOTIDE SEQUENCE [LARGE SCALE GENOMIC DNA]</scope>
    <source>
        <strain evidence="1 2">GSS01</strain>
    </source>
</reference>
<dbReference type="PANTHER" id="PTHR34071">
    <property type="entry name" value="5-NITROIMIDAZOLE ANTIBIOTICS RESISTANCE PROTEIN, NIMA-FAMILY-RELATED PROTEIN-RELATED"/>
    <property type="match status" value="1"/>
</dbReference>
<gene>
    <name evidence="1" type="ORF">SE37_06410</name>
</gene>
<dbReference type="InterPro" id="IPR012349">
    <property type="entry name" value="Split_barrel_FMN-bd"/>
</dbReference>
<dbReference type="RefSeq" id="WP_039644700.1">
    <property type="nucleotide sequence ID" value="NZ_JXBL01000001.1"/>
</dbReference>
<sequence length="156" mass="17907">MFKPMRRDKKTMEMERVNQLIKDSEYGVMSVLDPNGYPYGVPVNYVSDEDHIYVHCATEGWKLEAIAACEKVSFTIVGRHSVVAEKFSSNFESVVCYGKARLIEDETEKMNLLKLFIYKYSPDFIPKGMQCVGHDHMKTSMIAIKIEHKTGKTNIE</sequence>
<dbReference type="Gene3D" id="2.30.110.10">
    <property type="entry name" value="Electron Transport, Fmn-binding Protein, Chain A"/>
    <property type="match status" value="1"/>
</dbReference>
<accession>A0A0C1QNT3</accession>
<proteinExistence type="predicted"/>
<evidence type="ECO:0000313" key="2">
    <source>
        <dbReference type="Proteomes" id="UP000031433"/>
    </source>
</evidence>
<dbReference type="Proteomes" id="UP000031433">
    <property type="component" value="Unassembled WGS sequence"/>
</dbReference>
<protein>
    <recommendedName>
        <fullName evidence="3">MFS transporter</fullName>
    </recommendedName>
</protein>
<keyword evidence="2" id="KW-1185">Reference proteome</keyword>
<dbReference type="InterPro" id="IPR024747">
    <property type="entry name" value="Pyridox_Oxase-rel"/>
</dbReference>